<sequence>MKHHFLISALVALSTSAFTLAGEKPNILIIYGDDIGYGDFSCYGATGVQTPNIDALAKNGIRFRSAYATAATCTPSRYSLLTGEYAFRNEEAHILPGNAPLIINPERPTVATFLRDNGYSTALVGKWHLGLGSVSEPLDWNGLISPGPKEVGFDYSFNMAATADRVPSVYIENGHIVGLDPADPVKVNYAEKVGDEPTGISHPQLLKVQADEQHSGTIVNGVSRIGWMTGGHAARFKDEDMADTYLNKAIEFISGTKEQPFFLYYAPNENHVPRVIHPRFQGSTNMGPRGDALAAFDWCVGRLVQELKAQDKFDNTLIILSSDNGPVLFDGYWDGAVELNGDHRPAGPWNGGKYSRWEGGTRVPFIVSWPKMAKPGVSDALVSHVDIFASIAGLIGKPLPDKSGADGENLIKALTGESAIGREFIVQQALAQIAIRKGDWKYVPPGSVTQRGGIDQWIETQVDAPGLLFNLGEDPEETTNLAADYPEIVADMQGIIEKVAPEKSSGDKKINKKQLGF</sequence>
<dbReference type="EMBL" id="JBHUIT010000031">
    <property type="protein sequence ID" value="MFD2257731.1"/>
    <property type="molecule type" value="Genomic_DNA"/>
</dbReference>
<accession>A0ABW5DCI5</accession>
<comment type="similarity">
    <text evidence="1">Belongs to the sulfatase family.</text>
</comment>
<gene>
    <name evidence="7" type="ORF">ACFSSA_13705</name>
</gene>
<proteinExistence type="inferred from homology"/>
<feature type="signal peptide" evidence="5">
    <location>
        <begin position="1"/>
        <end position="21"/>
    </location>
</feature>
<dbReference type="InterPro" id="IPR017850">
    <property type="entry name" value="Alkaline_phosphatase_core_sf"/>
</dbReference>
<dbReference type="InterPro" id="IPR050738">
    <property type="entry name" value="Sulfatase"/>
</dbReference>
<evidence type="ECO:0000256" key="1">
    <source>
        <dbReference type="ARBA" id="ARBA00008779"/>
    </source>
</evidence>
<evidence type="ECO:0000313" key="7">
    <source>
        <dbReference type="EMBL" id="MFD2257731.1"/>
    </source>
</evidence>
<dbReference type="Pfam" id="PF00884">
    <property type="entry name" value="Sulfatase"/>
    <property type="match status" value="1"/>
</dbReference>
<evidence type="ECO:0000256" key="3">
    <source>
        <dbReference type="ARBA" id="ARBA00022801"/>
    </source>
</evidence>
<dbReference type="PROSITE" id="PS00523">
    <property type="entry name" value="SULFATASE_1"/>
    <property type="match status" value="1"/>
</dbReference>
<evidence type="ECO:0000256" key="2">
    <source>
        <dbReference type="ARBA" id="ARBA00022723"/>
    </source>
</evidence>
<dbReference type="CDD" id="cd16143">
    <property type="entry name" value="ARS_like"/>
    <property type="match status" value="1"/>
</dbReference>
<evidence type="ECO:0000259" key="6">
    <source>
        <dbReference type="Pfam" id="PF00884"/>
    </source>
</evidence>
<protein>
    <submittedName>
        <fullName evidence="7">Arylsulfatase</fullName>
    </submittedName>
</protein>
<reference evidence="8" key="1">
    <citation type="journal article" date="2019" name="Int. J. Syst. Evol. Microbiol.">
        <title>The Global Catalogue of Microorganisms (GCM) 10K type strain sequencing project: providing services to taxonomists for standard genome sequencing and annotation.</title>
        <authorList>
            <consortium name="The Broad Institute Genomics Platform"/>
            <consortium name="The Broad Institute Genome Sequencing Center for Infectious Disease"/>
            <person name="Wu L."/>
            <person name="Ma J."/>
        </authorList>
    </citation>
    <scope>NUCLEOTIDE SEQUENCE [LARGE SCALE GENOMIC DNA]</scope>
    <source>
        <strain evidence="8">CGMCC 4.7106</strain>
    </source>
</reference>
<dbReference type="Gene3D" id="3.40.720.10">
    <property type="entry name" value="Alkaline Phosphatase, subunit A"/>
    <property type="match status" value="1"/>
</dbReference>
<evidence type="ECO:0000256" key="4">
    <source>
        <dbReference type="ARBA" id="ARBA00022837"/>
    </source>
</evidence>
<comment type="caution">
    <text evidence="7">The sequence shown here is derived from an EMBL/GenBank/DDBJ whole genome shotgun (WGS) entry which is preliminary data.</text>
</comment>
<dbReference type="PANTHER" id="PTHR42693">
    <property type="entry name" value="ARYLSULFATASE FAMILY MEMBER"/>
    <property type="match status" value="1"/>
</dbReference>
<dbReference type="Proteomes" id="UP001597375">
    <property type="component" value="Unassembled WGS sequence"/>
</dbReference>
<keyword evidence="8" id="KW-1185">Reference proteome</keyword>
<keyword evidence="2" id="KW-0479">Metal-binding</keyword>
<dbReference type="PROSITE" id="PS00149">
    <property type="entry name" value="SULFATASE_2"/>
    <property type="match status" value="1"/>
</dbReference>
<dbReference type="Gene3D" id="3.30.1120.10">
    <property type="match status" value="1"/>
</dbReference>
<keyword evidence="5" id="KW-0732">Signal</keyword>
<organism evidence="7 8">
    <name type="scientific">Luteolibacter algae</name>
    <dbReference type="NCBI Taxonomy" id="454151"/>
    <lineage>
        <taxon>Bacteria</taxon>
        <taxon>Pseudomonadati</taxon>
        <taxon>Verrucomicrobiota</taxon>
        <taxon>Verrucomicrobiia</taxon>
        <taxon>Verrucomicrobiales</taxon>
        <taxon>Verrucomicrobiaceae</taxon>
        <taxon>Luteolibacter</taxon>
    </lineage>
</organism>
<dbReference type="InterPro" id="IPR024607">
    <property type="entry name" value="Sulfatase_CS"/>
</dbReference>
<dbReference type="RefSeq" id="WP_386821079.1">
    <property type="nucleotide sequence ID" value="NZ_JBHUIT010000031.1"/>
</dbReference>
<keyword evidence="4" id="KW-0106">Calcium</keyword>
<feature type="chain" id="PRO_5046126362" evidence="5">
    <location>
        <begin position="22"/>
        <end position="517"/>
    </location>
</feature>
<keyword evidence="3" id="KW-0378">Hydrolase</keyword>
<evidence type="ECO:0000313" key="8">
    <source>
        <dbReference type="Proteomes" id="UP001597375"/>
    </source>
</evidence>
<evidence type="ECO:0000256" key="5">
    <source>
        <dbReference type="SAM" id="SignalP"/>
    </source>
</evidence>
<dbReference type="InterPro" id="IPR000917">
    <property type="entry name" value="Sulfatase_N"/>
</dbReference>
<dbReference type="PANTHER" id="PTHR42693:SF53">
    <property type="entry name" value="ENDO-4-O-SULFATASE"/>
    <property type="match status" value="1"/>
</dbReference>
<dbReference type="SUPFAM" id="SSF53649">
    <property type="entry name" value="Alkaline phosphatase-like"/>
    <property type="match status" value="1"/>
</dbReference>
<feature type="domain" description="Sulfatase N-terminal" evidence="6">
    <location>
        <begin position="25"/>
        <end position="396"/>
    </location>
</feature>
<name>A0ABW5DCI5_9BACT</name>